<feature type="region of interest" description="Disordered" evidence="1">
    <location>
        <begin position="1"/>
        <end position="47"/>
    </location>
</feature>
<dbReference type="EMBL" id="WHWC01000001">
    <property type="protein sequence ID" value="KAG8392004.1"/>
    <property type="molecule type" value="Genomic_DNA"/>
</dbReference>
<evidence type="ECO:0000313" key="3">
    <source>
        <dbReference type="Proteomes" id="UP000826271"/>
    </source>
</evidence>
<keyword evidence="3" id="KW-1185">Reference proteome</keyword>
<reference evidence="2" key="1">
    <citation type="submission" date="2019-10" db="EMBL/GenBank/DDBJ databases">
        <authorList>
            <person name="Zhang R."/>
            <person name="Pan Y."/>
            <person name="Wang J."/>
            <person name="Ma R."/>
            <person name="Yu S."/>
        </authorList>
    </citation>
    <scope>NUCLEOTIDE SEQUENCE</scope>
    <source>
        <strain evidence="2">LA-IB0</strain>
        <tissue evidence="2">Leaf</tissue>
    </source>
</reference>
<dbReference type="AlphaFoldDB" id="A0AAV6YAQ7"/>
<gene>
    <name evidence="2" type="ORF">BUALT_Bualt01G0246500</name>
</gene>
<name>A0AAV6YAQ7_9LAMI</name>
<protein>
    <submittedName>
        <fullName evidence="2">Uncharacterized protein</fullName>
    </submittedName>
</protein>
<accession>A0AAV6YAQ7</accession>
<proteinExistence type="predicted"/>
<feature type="compositionally biased region" description="Basic residues" evidence="1">
    <location>
        <begin position="29"/>
        <end position="39"/>
    </location>
</feature>
<sequence>MRGSTTKLAEENHVEEPSQNADPESSKKATGKGRTKRAKVSMPEAETDYFSENHNLEDLLQHKVEKYLIRSTYLAVIVGLLPRQKCEKLKKLTVRQRKSIEKQRNKLVRKQRQHLRI</sequence>
<organism evidence="2 3">
    <name type="scientific">Buddleja alternifolia</name>
    <dbReference type="NCBI Taxonomy" id="168488"/>
    <lineage>
        <taxon>Eukaryota</taxon>
        <taxon>Viridiplantae</taxon>
        <taxon>Streptophyta</taxon>
        <taxon>Embryophyta</taxon>
        <taxon>Tracheophyta</taxon>
        <taxon>Spermatophyta</taxon>
        <taxon>Magnoliopsida</taxon>
        <taxon>eudicotyledons</taxon>
        <taxon>Gunneridae</taxon>
        <taxon>Pentapetalae</taxon>
        <taxon>asterids</taxon>
        <taxon>lamiids</taxon>
        <taxon>Lamiales</taxon>
        <taxon>Scrophulariaceae</taxon>
        <taxon>Buddlejeae</taxon>
        <taxon>Buddleja</taxon>
    </lineage>
</organism>
<evidence type="ECO:0000256" key="1">
    <source>
        <dbReference type="SAM" id="MobiDB-lite"/>
    </source>
</evidence>
<comment type="caution">
    <text evidence="2">The sequence shown here is derived from an EMBL/GenBank/DDBJ whole genome shotgun (WGS) entry which is preliminary data.</text>
</comment>
<dbReference type="Proteomes" id="UP000826271">
    <property type="component" value="Unassembled WGS sequence"/>
</dbReference>
<evidence type="ECO:0000313" key="2">
    <source>
        <dbReference type="EMBL" id="KAG8392004.1"/>
    </source>
</evidence>